<gene>
    <name evidence="2" type="ORF">POVWA1_026150</name>
</gene>
<evidence type="ECO:0000313" key="3">
    <source>
        <dbReference type="Proteomes" id="UP000078555"/>
    </source>
</evidence>
<feature type="region of interest" description="Disordered" evidence="1">
    <location>
        <begin position="16"/>
        <end position="39"/>
    </location>
</feature>
<reference evidence="3" key="1">
    <citation type="submission" date="2016-05" db="EMBL/GenBank/DDBJ databases">
        <authorList>
            <person name="Naeem Raeece"/>
        </authorList>
    </citation>
    <scope>NUCLEOTIDE SEQUENCE [LARGE SCALE GENOMIC DNA]</scope>
</reference>
<dbReference type="AlphaFoldDB" id="A0A1A8YUG6"/>
<accession>A0A1A8YUG6</accession>
<proteinExistence type="predicted"/>
<organism evidence="2 3">
    <name type="scientific">Plasmodium ovale wallikeri</name>
    <dbReference type="NCBI Taxonomy" id="864142"/>
    <lineage>
        <taxon>Eukaryota</taxon>
        <taxon>Sar</taxon>
        <taxon>Alveolata</taxon>
        <taxon>Apicomplexa</taxon>
        <taxon>Aconoidasida</taxon>
        <taxon>Haemosporida</taxon>
        <taxon>Plasmodiidae</taxon>
        <taxon>Plasmodium</taxon>
        <taxon>Plasmodium (Plasmodium)</taxon>
    </lineage>
</organism>
<protein>
    <submittedName>
        <fullName evidence="2">Uncharacterized protein</fullName>
    </submittedName>
</protein>
<dbReference type="EMBL" id="FLRD01000079">
    <property type="protein sequence ID" value="SBT35191.1"/>
    <property type="molecule type" value="Genomic_DNA"/>
</dbReference>
<name>A0A1A8YUG6_PLAOA</name>
<sequence>MDETCWSEQEPLSLKKTLMEKQEEHNNEKKERNIIKKKKKKKKNSYRICNGDPTSIPHFYVTLWDYIK</sequence>
<evidence type="ECO:0000313" key="2">
    <source>
        <dbReference type="EMBL" id="SBT35191.1"/>
    </source>
</evidence>
<evidence type="ECO:0000256" key="1">
    <source>
        <dbReference type="SAM" id="MobiDB-lite"/>
    </source>
</evidence>
<feature type="compositionally biased region" description="Basic and acidic residues" evidence="1">
    <location>
        <begin position="17"/>
        <end position="34"/>
    </location>
</feature>
<dbReference type="Proteomes" id="UP000078555">
    <property type="component" value="Unassembled WGS sequence"/>
</dbReference>
<keyword evidence="3" id="KW-1185">Reference proteome</keyword>